<sequence length="114" mass="12666">MSQSQLPHDVAREGVCAFAIGAPLSAKVSALRPLICEGQRFAQTHAFGEHGLDMRRDGITPIRQSPGDASRRLRPSPPVMLHVASDNRDRAMLHAIFGHRDRAMLHAIFGHRRR</sequence>
<evidence type="ECO:0000256" key="1">
    <source>
        <dbReference type="SAM" id="MobiDB-lite"/>
    </source>
</evidence>
<reference evidence="2 3" key="1">
    <citation type="submission" date="2021-12" db="EMBL/GenBank/DDBJ databases">
        <title>Discovery of the Pendulisporaceae a myxobacterial family with distinct sporulation behavior and unique specialized metabolism.</title>
        <authorList>
            <person name="Garcia R."/>
            <person name="Popoff A."/>
            <person name="Bader C.D."/>
            <person name="Loehr J."/>
            <person name="Walesch S."/>
            <person name="Walt C."/>
            <person name="Boldt J."/>
            <person name="Bunk B."/>
            <person name="Haeckl F.J.F.P.J."/>
            <person name="Gunesch A.P."/>
            <person name="Birkelbach J."/>
            <person name="Nuebel U."/>
            <person name="Pietschmann T."/>
            <person name="Bach T."/>
            <person name="Mueller R."/>
        </authorList>
    </citation>
    <scope>NUCLEOTIDE SEQUENCE [LARGE SCALE GENOMIC DNA]</scope>
    <source>
        <strain evidence="2 3">MSr11954</strain>
    </source>
</reference>
<evidence type="ECO:0000313" key="3">
    <source>
        <dbReference type="Proteomes" id="UP001370348"/>
    </source>
</evidence>
<proteinExistence type="predicted"/>
<gene>
    <name evidence="2" type="ORF">LZC94_42920</name>
</gene>
<accession>A0ABZ2LXS6</accession>
<dbReference type="Proteomes" id="UP001370348">
    <property type="component" value="Chromosome"/>
</dbReference>
<keyword evidence="3" id="KW-1185">Reference proteome</keyword>
<evidence type="ECO:0000313" key="2">
    <source>
        <dbReference type="EMBL" id="WXB14566.1"/>
    </source>
</evidence>
<protein>
    <submittedName>
        <fullName evidence="2">Uncharacterized protein</fullName>
    </submittedName>
</protein>
<organism evidence="2 3">
    <name type="scientific">Pendulispora albinea</name>
    <dbReference type="NCBI Taxonomy" id="2741071"/>
    <lineage>
        <taxon>Bacteria</taxon>
        <taxon>Pseudomonadati</taxon>
        <taxon>Myxococcota</taxon>
        <taxon>Myxococcia</taxon>
        <taxon>Myxococcales</taxon>
        <taxon>Sorangiineae</taxon>
        <taxon>Pendulisporaceae</taxon>
        <taxon>Pendulispora</taxon>
    </lineage>
</organism>
<feature type="region of interest" description="Disordered" evidence="1">
    <location>
        <begin position="52"/>
        <end position="76"/>
    </location>
</feature>
<dbReference type="RefSeq" id="WP_394824188.1">
    <property type="nucleotide sequence ID" value="NZ_CP089984.1"/>
</dbReference>
<name>A0ABZ2LXS6_9BACT</name>
<dbReference type="EMBL" id="CP089984">
    <property type="protein sequence ID" value="WXB14566.1"/>
    <property type="molecule type" value="Genomic_DNA"/>
</dbReference>